<evidence type="ECO:0000313" key="2">
    <source>
        <dbReference type="EMBL" id="OTF70859.1"/>
    </source>
</evidence>
<protein>
    <submittedName>
        <fullName evidence="2">Uncharacterized protein</fullName>
    </submittedName>
</protein>
<proteinExistence type="predicted"/>
<keyword evidence="3" id="KW-1185">Reference proteome</keyword>
<gene>
    <name evidence="2" type="ORF">BLA29_012305</name>
</gene>
<evidence type="ECO:0000256" key="1">
    <source>
        <dbReference type="SAM" id="MobiDB-lite"/>
    </source>
</evidence>
<sequence>LTKKASHAANVNDDQHNHDNETIIRNPSGQKTASKVKSMKLKTHDSISTDPGSRQPINEELNEQNSMKSFVVYEDELQEYLRLTNPRNHPISNDSIGVVHDNDQNIMQARKLDGNLISDKIIKTDDNKGPKSQLRLTVPYEPKNVSRRENENMENRVDTMETTTANSRLANHLSQFIATFNPTQ</sequence>
<organism evidence="2 3">
    <name type="scientific">Euroglyphus maynei</name>
    <name type="common">Mayne's house dust mite</name>
    <dbReference type="NCBI Taxonomy" id="6958"/>
    <lineage>
        <taxon>Eukaryota</taxon>
        <taxon>Metazoa</taxon>
        <taxon>Ecdysozoa</taxon>
        <taxon>Arthropoda</taxon>
        <taxon>Chelicerata</taxon>
        <taxon>Arachnida</taxon>
        <taxon>Acari</taxon>
        <taxon>Acariformes</taxon>
        <taxon>Sarcoptiformes</taxon>
        <taxon>Astigmata</taxon>
        <taxon>Psoroptidia</taxon>
        <taxon>Analgoidea</taxon>
        <taxon>Pyroglyphidae</taxon>
        <taxon>Pyroglyphinae</taxon>
        <taxon>Euroglyphus</taxon>
    </lineage>
</organism>
<comment type="caution">
    <text evidence="2">The sequence shown here is derived from an EMBL/GenBank/DDBJ whole genome shotgun (WGS) entry which is preliminary data.</text>
</comment>
<feature type="compositionally biased region" description="Basic and acidic residues" evidence="1">
    <location>
        <begin position="13"/>
        <end position="22"/>
    </location>
</feature>
<name>A0A1Y3AQY7_EURMA</name>
<feature type="compositionally biased region" description="Polar residues" evidence="1">
    <location>
        <begin position="23"/>
        <end position="35"/>
    </location>
</feature>
<feature type="non-terminal residue" evidence="2">
    <location>
        <position position="184"/>
    </location>
</feature>
<dbReference type="EMBL" id="MUJZ01063684">
    <property type="protein sequence ID" value="OTF70859.1"/>
    <property type="molecule type" value="Genomic_DNA"/>
</dbReference>
<feature type="non-terminal residue" evidence="2">
    <location>
        <position position="1"/>
    </location>
</feature>
<accession>A0A1Y3AQY7</accession>
<evidence type="ECO:0000313" key="3">
    <source>
        <dbReference type="Proteomes" id="UP000194236"/>
    </source>
</evidence>
<dbReference type="Proteomes" id="UP000194236">
    <property type="component" value="Unassembled WGS sequence"/>
</dbReference>
<feature type="region of interest" description="Disordered" evidence="1">
    <location>
        <begin position="1"/>
        <end position="58"/>
    </location>
</feature>
<dbReference type="AlphaFoldDB" id="A0A1Y3AQY7"/>
<reference evidence="2 3" key="1">
    <citation type="submission" date="2017-03" db="EMBL/GenBank/DDBJ databases">
        <title>Genome Survey of Euroglyphus maynei.</title>
        <authorList>
            <person name="Arlian L.G."/>
            <person name="Morgan M.S."/>
            <person name="Rider S.D."/>
        </authorList>
    </citation>
    <scope>NUCLEOTIDE SEQUENCE [LARGE SCALE GENOMIC DNA]</scope>
    <source>
        <strain evidence="2">Arlian Lab</strain>
        <tissue evidence="2">Whole body</tissue>
    </source>
</reference>